<feature type="compositionally biased region" description="Low complexity" evidence="3">
    <location>
        <begin position="530"/>
        <end position="549"/>
    </location>
</feature>
<reference evidence="4" key="2">
    <citation type="submission" date="2025-09" db="UniProtKB">
        <authorList>
            <consortium name="Ensembl"/>
        </authorList>
    </citation>
    <scope>IDENTIFICATION</scope>
</reference>
<dbReference type="Proteomes" id="UP000472277">
    <property type="component" value="Chromosome 17"/>
</dbReference>
<feature type="region of interest" description="Disordered" evidence="3">
    <location>
        <begin position="92"/>
        <end position="123"/>
    </location>
</feature>
<evidence type="ECO:0000313" key="5">
    <source>
        <dbReference type="Proteomes" id="UP000472277"/>
    </source>
</evidence>
<dbReference type="InterPro" id="IPR047862">
    <property type="entry name" value="TSC22/BUN_CS"/>
</dbReference>
<evidence type="ECO:0000256" key="3">
    <source>
        <dbReference type="SAM" id="MobiDB-lite"/>
    </source>
</evidence>
<dbReference type="PANTHER" id="PTHR46894">
    <property type="entry name" value="TSC22 DOMAIN FAMILY PROTEIN 2"/>
    <property type="match status" value="1"/>
</dbReference>
<name>A0A673XS46_SALTR</name>
<dbReference type="InterPro" id="IPR000580">
    <property type="entry name" value="TSC22/Bun"/>
</dbReference>
<dbReference type="GO" id="GO:0006357">
    <property type="term" value="P:regulation of transcription by RNA polymerase II"/>
    <property type="evidence" value="ECO:0007669"/>
    <property type="project" value="InterPro"/>
</dbReference>
<sequence length="571" mass="59436">MSKMPAKKKSCFQITSVTQAQVAASSITDDTESLDDPDESRTEDVSSKIFDVSLADPGVCDRSSSEETLNNAGEAEAAVMALHLLQEGQPVAATGGSVPVPTASQPSIPTSTPPVAPSSTTTTSCSSRFRVIKLDHSTGEPFRRGRWTCIEFYERDSEGSSMSRTVDSIKHAVTIDHNADSGLGTTGSNVVAPSALSTQAHESTGDSGYYTFHHGHPPELQQQGYSLEPQTGSGANALQPTGYSATVSQAQVNVHQLDYRQQHLAPLQPQGSSPQTHPMASLSVGPLLSQGPSSVNTPQAGELSGSLHGGPLASTQGLLLQVASGAVMSPALQQPVSHPQPSGGVGRASVVQNVPATVPSATNTPPGMPSQAPDPGGLPLAQVARGEATAGAAGQGLPTASQGDDSRRRSDTLPQPNATPGKDVMRPFIPESLQLATPTVNSLFGIAIPMDGDEDGSSGASVVAIDNKIEQAMDLVKSHLMYAVREEVEVLKEQIKELYERNSQLERENAVLKSLANTDQLTQLSSTQISPAGSTSPPQQQPPTNNANTKPHLEGAAQALSLLQQPNVTSA</sequence>
<feature type="compositionally biased region" description="Polar residues" evidence="3">
    <location>
        <begin position="19"/>
        <end position="28"/>
    </location>
</feature>
<organism evidence="4 5">
    <name type="scientific">Salmo trutta</name>
    <name type="common">Brown trout</name>
    <dbReference type="NCBI Taxonomy" id="8032"/>
    <lineage>
        <taxon>Eukaryota</taxon>
        <taxon>Metazoa</taxon>
        <taxon>Chordata</taxon>
        <taxon>Craniata</taxon>
        <taxon>Vertebrata</taxon>
        <taxon>Euteleostomi</taxon>
        <taxon>Actinopterygii</taxon>
        <taxon>Neopterygii</taxon>
        <taxon>Teleostei</taxon>
        <taxon>Protacanthopterygii</taxon>
        <taxon>Salmoniformes</taxon>
        <taxon>Salmonidae</taxon>
        <taxon>Salmoninae</taxon>
        <taxon>Salmo</taxon>
    </lineage>
</organism>
<dbReference type="AlphaFoldDB" id="A0A673XS46"/>
<reference evidence="4" key="1">
    <citation type="submission" date="2025-08" db="UniProtKB">
        <authorList>
            <consortium name="Ensembl"/>
        </authorList>
    </citation>
    <scope>IDENTIFICATION</scope>
</reference>
<feature type="region of interest" description="Disordered" evidence="3">
    <location>
        <begin position="266"/>
        <end position="309"/>
    </location>
</feature>
<feature type="coiled-coil region" evidence="2">
    <location>
        <begin position="481"/>
        <end position="515"/>
    </location>
</feature>
<feature type="region of interest" description="Disordered" evidence="3">
    <location>
        <begin position="199"/>
        <end position="240"/>
    </location>
</feature>
<keyword evidence="2" id="KW-0175">Coiled coil</keyword>
<feature type="region of interest" description="Disordered" evidence="3">
    <location>
        <begin position="357"/>
        <end position="426"/>
    </location>
</feature>
<accession>A0A673XS46</accession>
<feature type="compositionally biased region" description="Polar residues" evidence="3">
    <location>
        <begin position="269"/>
        <end position="278"/>
    </location>
</feature>
<dbReference type="Gene3D" id="1.20.5.490">
    <property type="entry name" value="Single helix bin"/>
    <property type="match status" value="1"/>
</dbReference>
<feature type="compositionally biased region" description="Polar residues" evidence="3">
    <location>
        <begin position="290"/>
        <end position="299"/>
    </location>
</feature>
<feature type="region of interest" description="Disordered" evidence="3">
    <location>
        <begin position="524"/>
        <end position="571"/>
    </location>
</feature>
<proteinExistence type="inferred from homology"/>
<feature type="compositionally biased region" description="Polar residues" evidence="3">
    <location>
        <begin position="220"/>
        <end position="240"/>
    </location>
</feature>
<dbReference type="Ensembl" id="ENSSTUT00000028399.1">
    <property type="protein sequence ID" value="ENSSTUP00000027124.1"/>
    <property type="gene ID" value="ENSSTUG00000011792.1"/>
</dbReference>
<dbReference type="PANTHER" id="PTHR46894:SF1">
    <property type="entry name" value="TSC22 DOMAIN FAMILY PROTEIN 2"/>
    <property type="match status" value="1"/>
</dbReference>
<evidence type="ECO:0000256" key="1">
    <source>
        <dbReference type="ARBA" id="ARBA00007908"/>
    </source>
</evidence>
<dbReference type="OMA" id="GWKMTEA"/>
<dbReference type="FunFam" id="1.20.5.490:FF:000002">
    <property type="entry name" value="TSC22 domain family, member 1"/>
    <property type="match status" value="1"/>
</dbReference>
<dbReference type="GeneTree" id="ENSGT00940000160465"/>
<feature type="compositionally biased region" description="Acidic residues" evidence="3">
    <location>
        <begin position="29"/>
        <end position="38"/>
    </location>
</feature>
<dbReference type="InParanoid" id="A0A673XS46"/>
<feature type="compositionally biased region" description="Polar residues" evidence="3">
    <location>
        <begin position="561"/>
        <end position="571"/>
    </location>
</feature>
<dbReference type="Pfam" id="PF01166">
    <property type="entry name" value="TSC22"/>
    <property type="match status" value="1"/>
</dbReference>
<keyword evidence="5" id="KW-1185">Reference proteome</keyword>
<comment type="similarity">
    <text evidence="1">Belongs to the TSC-22/Dip/Bun family.</text>
</comment>
<evidence type="ECO:0000256" key="2">
    <source>
        <dbReference type="SAM" id="Coils"/>
    </source>
</evidence>
<protein>
    <submittedName>
        <fullName evidence="4">TSC22 domain family member 2</fullName>
    </submittedName>
</protein>
<feature type="region of interest" description="Disordered" evidence="3">
    <location>
        <begin position="19"/>
        <end position="48"/>
    </location>
</feature>
<dbReference type="SUPFAM" id="SSF58026">
    <property type="entry name" value="Delta-sleep-inducing peptide immunoreactive peptide"/>
    <property type="match status" value="1"/>
</dbReference>
<evidence type="ECO:0000313" key="4">
    <source>
        <dbReference type="Ensembl" id="ENSSTUP00000027124.1"/>
    </source>
</evidence>
<dbReference type="PROSITE" id="PS01289">
    <property type="entry name" value="TSC22"/>
    <property type="match status" value="1"/>
</dbReference>
<gene>
    <name evidence="4" type="primary">TSC22D2</name>
</gene>
<dbReference type="InterPro" id="IPR053049">
    <property type="entry name" value="TSC22_domain_protein_2"/>
</dbReference>